<sequence>MAGASTCSDPFSLVRKRFEPRLVSLEPSGHGGDPAGRALAVVARSGRMNAKTRGWSWRRLLSGKHRGVTYRDPDLRSGEPHRHHAEPLGSLGLNGAGDDPVDEYILTGGKVSTESKFTCRAFAINEAAISVG</sequence>
<dbReference type="Proteomes" id="UP000250235">
    <property type="component" value="Unassembled WGS sequence"/>
</dbReference>
<evidence type="ECO:0000256" key="1">
    <source>
        <dbReference type="SAM" id="MobiDB-lite"/>
    </source>
</evidence>
<evidence type="ECO:0000313" key="2">
    <source>
        <dbReference type="EMBL" id="KZV25805.1"/>
    </source>
</evidence>
<organism evidence="2 3">
    <name type="scientific">Dorcoceras hygrometricum</name>
    <dbReference type="NCBI Taxonomy" id="472368"/>
    <lineage>
        <taxon>Eukaryota</taxon>
        <taxon>Viridiplantae</taxon>
        <taxon>Streptophyta</taxon>
        <taxon>Embryophyta</taxon>
        <taxon>Tracheophyta</taxon>
        <taxon>Spermatophyta</taxon>
        <taxon>Magnoliopsida</taxon>
        <taxon>eudicotyledons</taxon>
        <taxon>Gunneridae</taxon>
        <taxon>Pentapetalae</taxon>
        <taxon>asterids</taxon>
        <taxon>lamiids</taxon>
        <taxon>Lamiales</taxon>
        <taxon>Gesneriaceae</taxon>
        <taxon>Didymocarpoideae</taxon>
        <taxon>Trichosporeae</taxon>
        <taxon>Loxocarpinae</taxon>
        <taxon>Dorcoceras</taxon>
    </lineage>
</organism>
<evidence type="ECO:0000313" key="3">
    <source>
        <dbReference type="Proteomes" id="UP000250235"/>
    </source>
</evidence>
<reference evidence="2 3" key="1">
    <citation type="journal article" date="2015" name="Proc. Natl. Acad. Sci. U.S.A.">
        <title>The resurrection genome of Boea hygrometrica: A blueprint for survival of dehydration.</title>
        <authorList>
            <person name="Xiao L."/>
            <person name="Yang G."/>
            <person name="Zhang L."/>
            <person name="Yang X."/>
            <person name="Zhao S."/>
            <person name="Ji Z."/>
            <person name="Zhou Q."/>
            <person name="Hu M."/>
            <person name="Wang Y."/>
            <person name="Chen M."/>
            <person name="Xu Y."/>
            <person name="Jin H."/>
            <person name="Xiao X."/>
            <person name="Hu G."/>
            <person name="Bao F."/>
            <person name="Hu Y."/>
            <person name="Wan P."/>
            <person name="Li L."/>
            <person name="Deng X."/>
            <person name="Kuang T."/>
            <person name="Xiang C."/>
            <person name="Zhu J.K."/>
            <person name="Oliver M.J."/>
            <person name="He Y."/>
        </authorList>
    </citation>
    <scope>NUCLEOTIDE SEQUENCE [LARGE SCALE GENOMIC DNA]</scope>
    <source>
        <strain evidence="3">cv. XS01</strain>
    </source>
</reference>
<gene>
    <name evidence="2" type="ORF">F511_27868</name>
</gene>
<dbReference type="AlphaFoldDB" id="A0A2Z7AVD2"/>
<dbReference type="EMBL" id="KV011834">
    <property type="protein sequence ID" value="KZV25805.1"/>
    <property type="molecule type" value="Genomic_DNA"/>
</dbReference>
<protein>
    <submittedName>
        <fullName evidence="2">Uncharacterized protein</fullName>
    </submittedName>
</protein>
<feature type="region of interest" description="Disordered" evidence="1">
    <location>
        <begin position="68"/>
        <end position="95"/>
    </location>
</feature>
<keyword evidence="3" id="KW-1185">Reference proteome</keyword>
<feature type="compositionally biased region" description="Basic and acidic residues" evidence="1">
    <location>
        <begin position="69"/>
        <end position="80"/>
    </location>
</feature>
<proteinExistence type="predicted"/>
<accession>A0A2Z7AVD2</accession>
<name>A0A2Z7AVD2_9LAMI</name>